<reference evidence="5" key="1">
    <citation type="journal article" date="2019" name="Int. J. Syst. Evol. Microbiol.">
        <title>The Global Catalogue of Microorganisms (GCM) 10K type strain sequencing project: providing services to taxonomists for standard genome sequencing and annotation.</title>
        <authorList>
            <consortium name="The Broad Institute Genomics Platform"/>
            <consortium name="The Broad Institute Genome Sequencing Center for Infectious Disease"/>
            <person name="Wu L."/>
            <person name="Ma J."/>
        </authorList>
    </citation>
    <scope>NUCLEOTIDE SEQUENCE [LARGE SCALE GENOMIC DNA]</scope>
    <source>
        <strain evidence="5">CCUG 54520</strain>
    </source>
</reference>
<keyword evidence="1" id="KW-0378">Hydrolase</keyword>
<dbReference type="Gene3D" id="3.40.50.1820">
    <property type="entry name" value="alpha/beta hydrolase"/>
    <property type="match status" value="1"/>
</dbReference>
<dbReference type="InterPro" id="IPR029058">
    <property type="entry name" value="AB_hydrolase_fold"/>
</dbReference>
<feature type="domain" description="PE-PPE" evidence="3">
    <location>
        <begin position="41"/>
        <end position="126"/>
    </location>
</feature>
<dbReference type="InterPro" id="IPR000675">
    <property type="entry name" value="Cutinase/axe"/>
</dbReference>
<evidence type="ECO:0000259" key="3">
    <source>
        <dbReference type="Pfam" id="PF08237"/>
    </source>
</evidence>
<dbReference type="Proteomes" id="UP001595914">
    <property type="component" value="Unassembled WGS sequence"/>
</dbReference>
<dbReference type="SMART" id="SM01110">
    <property type="entry name" value="Cutinase"/>
    <property type="match status" value="1"/>
</dbReference>
<proteinExistence type="predicted"/>
<comment type="caution">
    <text evidence="4">The sequence shown here is derived from an EMBL/GenBank/DDBJ whole genome shotgun (WGS) entry which is preliminary data.</text>
</comment>
<gene>
    <name evidence="4" type="ORF">ACFO6S_17960</name>
</gene>
<dbReference type="Pfam" id="PF08237">
    <property type="entry name" value="PE-PPE"/>
    <property type="match status" value="1"/>
</dbReference>
<protein>
    <submittedName>
        <fullName evidence="4">PE-PPE domain-containing protein</fullName>
    </submittedName>
</protein>
<evidence type="ECO:0000313" key="5">
    <source>
        <dbReference type="Proteomes" id="UP001595914"/>
    </source>
</evidence>
<keyword evidence="5" id="KW-1185">Reference proteome</keyword>
<sequence length="290" mass="31511">MSRITVLAVGGTGESRPDDRRTEVSGLLREVTAALDGRFDARWVGYPASYGPVAVGGLSYPRSTEVGAARLLDAIERADGPVMLIGYSQGCSVIREVLGRIADGRVGGGSVLAAGLVSDPQQPDGAVPGCRGRGVAGRGPAVPDRVPVLWIGHPEDVICNASDDSLVRDVADLTRWMSLRDPRTWLIRTWKMLRHNSFQNATKTRVSPRQWRTDLRRLRTAGREVLGYLPARLTWRGVQVANRRGGRHVGYAVEPLDAGGLTGCQVLAQWIQVQATFGRRTTERDLLRAA</sequence>
<dbReference type="SUPFAM" id="SSF53474">
    <property type="entry name" value="alpha/beta-Hydrolases"/>
    <property type="match status" value="1"/>
</dbReference>
<evidence type="ECO:0000313" key="4">
    <source>
        <dbReference type="EMBL" id="MFC4605589.1"/>
    </source>
</evidence>
<dbReference type="EMBL" id="JBHSFO010000012">
    <property type="protein sequence ID" value="MFC4605589.1"/>
    <property type="molecule type" value="Genomic_DNA"/>
</dbReference>
<evidence type="ECO:0000256" key="1">
    <source>
        <dbReference type="ARBA" id="ARBA00022801"/>
    </source>
</evidence>
<name>A0ABV9FZ09_9NOCA</name>
<organism evidence="4 5">
    <name type="scientific">Rhodococcus kronopolitis</name>
    <dbReference type="NCBI Taxonomy" id="1460226"/>
    <lineage>
        <taxon>Bacteria</taxon>
        <taxon>Bacillati</taxon>
        <taxon>Actinomycetota</taxon>
        <taxon>Actinomycetes</taxon>
        <taxon>Mycobacteriales</taxon>
        <taxon>Nocardiaceae</taxon>
        <taxon>Rhodococcus</taxon>
    </lineage>
</organism>
<accession>A0ABV9FZ09</accession>
<evidence type="ECO:0000256" key="2">
    <source>
        <dbReference type="SAM" id="MobiDB-lite"/>
    </source>
</evidence>
<feature type="region of interest" description="Disordered" evidence="2">
    <location>
        <begin position="1"/>
        <end position="20"/>
    </location>
</feature>
<dbReference type="InterPro" id="IPR013228">
    <property type="entry name" value="PE-PPE_C"/>
</dbReference>
<dbReference type="RefSeq" id="WP_378419304.1">
    <property type="nucleotide sequence ID" value="NZ_JBHSFO010000012.1"/>
</dbReference>